<comment type="function">
    <text evidence="9 10">Fluoride-specific ion channel. Important for reducing fluoride concentration in the cell, thus reducing its toxicity.</text>
</comment>
<evidence type="ECO:0000256" key="3">
    <source>
        <dbReference type="ARBA" id="ARBA00022692"/>
    </source>
</evidence>
<dbReference type="Pfam" id="PF02537">
    <property type="entry name" value="CRCB"/>
    <property type="match status" value="1"/>
</dbReference>
<dbReference type="GO" id="GO:0005886">
    <property type="term" value="C:plasma membrane"/>
    <property type="evidence" value="ECO:0007669"/>
    <property type="project" value="UniProtKB-SubCell"/>
</dbReference>
<reference evidence="11 12" key="1">
    <citation type="submission" date="2020-08" db="EMBL/GenBank/DDBJ databases">
        <title>Genomic Encyclopedia of Type Strains, Phase IV (KMG-IV): sequencing the most valuable type-strain genomes for metagenomic binning, comparative biology and taxonomic classification.</title>
        <authorList>
            <person name="Goeker M."/>
        </authorList>
    </citation>
    <scope>NUCLEOTIDE SEQUENCE [LARGE SCALE GENOMIC DNA]</scope>
    <source>
        <strain evidence="11 12">DSM 45385</strain>
    </source>
</reference>
<dbReference type="PANTHER" id="PTHR28259">
    <property type="entry name" value="FLUORIDE EXPORT PROTEIN 1-RELATED"/>
    <property type="match status" value="1"/>
</dbReference>
<comment type="similarity">
    <text evidence="7 10">Belongs to the fluoride channel Fluc/FEX (TC 1.A.43) family.</text>
</comment>
<keyword evidence="10" id="KW-0479">Metal-binding</keyword>
<sequence>MKEGVVGQWRVVGVVSAGGVAGSLARFGLQTWWPSVWATLVINVVGCLLIGMLMVVVPRLHRLARPFLGVGVLGGFTTFSGYVVDARFLAGEGPFWLALVYLVGTMAGAVVATWSGVRLARLLTRRWAG</sequence>
<proteinExistence type="inferred from homology"/>
<feature type="transmembrane region" description="Helical" evidence="10">
    <location>
        <begin position="12"/>
        <end position="29"/>
    </location>
</feature>
<keyword evidence="4 10" id="KW-1133">Transmembrane helix</keyword>
<dbReference type="GO" id="GO:0046872">
    <property type="term" value="F:metal ion binding"/>
    <property type="evidence" value="ECO:0007669"/>
    <property type="project" value="UniProtKB-KW"/>
</dbReference>
<keyword evidence="5 10" id="KW-0472">Membrane</keyword>
<evidence type="ECO:0000256" key="10">
    <source>
        <dbReference type="HAMAP-Rule" id="MF_00454"/>
    </source>
</evidence>
<keyword evidence="10" id="KW-0813">Transport</keyword>
<feature type="binding site" evidence="10">
    <location>
        <position position="74"/>
    </location>
    <ligand>
        <name>Na(+)</name>
        <dbReference type="ChEBI" id="CHEBI:29101"/>
        <note>structural</note>
    </ligand>
</feature>
<dbReference type="AlphaFoldDB" id="A0A7W8A8C5"/>
<dbReference type="RefSeq" id="WP_246509734.1">
    <property type="nucleotide sequence ID" value="NZ_JACHIN010000010.1"/>
</dbReference>
<accession>A0A7W8A8C5</accession>
<comment type="subcellular location">
    <subcellularLocation>
        <location evidence="1 10">Cell membrane</location>
        <topology evidence="1 10">Multi-pass membrane protein</topology>
    </subcellularLocation>
</comment>
<dbReference type="GO" id="GO:0140114">
    <property type="term" value="P:cellular detoxification of fluoride"/>
    <property type="evidence" value="ECO:0007669"/>
    <property type="project" value="UniProtKB-UniRule"/>
</dbReference>
<feature type="transmembrane region" description="Helical" evidence="10">
    <location>
        <begin position="63"/>
        <end position="83"/>
    </location>
</feature>
<dbReference type="PANTHER" id="PTHR28259:SF1">
    <property type="entry name" value="FLUORIDE EXPORT PROTEIN 1-RELATED"/>
    <property type="match status" value="1"/>
</dbReference>
<comment type="caution">
    <text evidence="11">The sequence shown here is derived from an EMBL/GenBank/DDBJ whole genome shotgun (WGS) entry which is preliminary data.</text>
</comment>
<feature type="transmembrane region" description="Helical" evidence="10">
    <location>
        <begin position="35"/>
        <end position="56"/>
    </location>
</feature>
<dbReference type="HAMAP" id="MF_00454">
    <property type="entry name" value="FluC"/>
    <property type="match status" value="1"/>
</dbReference>
<keyword evidence="3 10" id="KW-0812">Transmembrane</keyword>
<comment type="catalytic activity">
    <reaction evidence="8">
        <text>fluoride(in) = fluoride(out)</text>
        <dbReference type="Rhea" id="RHEA:76159"/>
        <dbReference type="ChEBI" id="CHEBI:17051"/>
    </reaction>
    <physiologicalReaction direction="left-to-right" evidence="8">
        <dbReference type="Rhea" id="RHEA:76160"/>
    </physiologicalReaction>
</comment>
<evidence type="ECO:0000256" key="7">
    <source>
        <dbReference type="ARBA" id="ARBA00035120"/>
    </source>
</evidence>
<gene>
    <name evidence="10" type="primary">fluC</name>
    <name evidence="10" type="synonym">crcB</name>
    <name evidence="11" type="ORF">HNR40_006915</name>
</gene>
<keyword evidence="6 10" id="KW-0407">Ion channel</keyword>
<keyword evidence="2 10" id="KW-1003">Cell membrane</keyword>
<evidence type="ECO:0000256" key="1">
    <source>
        <dbReference type="ARBA" id="ARBA00004651"/>
    </source>
</evidence>
<evidence type="ECO:0000256" key="5">
    <source>
        <dbReference type="ARBA" id="ARBA00023136"/>
    </source>
</evidence>
<dbReference type="InterPro" id="IPR003691">
    <property type="entry name" value="FluC"/>
</dbReference>
<feature type="binding site" evidence="10">
    <location>
        <position position="77"/>
    </location>
    <ligand>
        <name>Na(+)</name>
        <dbReference type="ChEBI" id="CHEBI:29101"/>
        <note>structural</note>
    </ligand>
</feature>
<organism evidence="11 12">
    <name type="scientific">Nonomuraea endophytica</name>
    <dbReference type="NCBI Taxonomy" id="714136"/>
    <lineage>
        <taxon>Bacteria</taxon>
        <taxon>Bacillati</taxon>
        <taxon>Actinomycetota</taxon>
        <taxon>Actinomycetes</taxon>
        <taxon>Streptosporangiales</taxon>
        <taxon>Streptosporangiaceae</taxon>
        <taxon>Nonomuraea</taxon>
    </lineage>
</organism>
<comment type="activity regulation">
    <text evidence="10">Na(+) is not transported, but it plays an essential structural role and its presence is essential for fluoride channel function.</text>
</comment>
<evidence type="ECO:0000256" key="6">
    <source>
        <dbReference type="ARBA" id="ARBA00023303"/>
    </source>
</evidence>
<evidence type="ECO:0000313" key="11">
    <source>
        <dbReference type="EMBL" id="MBB5081420.1"/>
    </source>
</evidence>
<evidence type="ECO:0000256" key="8">
    <source>
        <dbReference type="ARBA" id="ARBA00035585"/>
    </source>
</evidence>
<keyword evidence="12" id="KW-1185">Reference proteome</keyword>
<dbReference type="EMBL" id="JACHIN010000010">
    <property type="protein sequence ID" value="MBB5081420.1"/>
    <property type="molecule type" value="Genomic_DNA"/>
</dbReference>
<evidence type="ECO:0000256" key="4">
    <source>
        <dbReference type="ARBA" id="ARBA00022989"/>
    </source>
</evidence>
<evidence type="ECO:0000256" key="9">
    <source>
        <dbReference type="ARBA" id="ARBA00049940"/>
    </source>
</evidence>
<keyword evidence="10" id="KW-0406">Ion transport</keyword>
<protein>
    <recommendedName>
        <fullName evidence="10">Fluoride-specific ion channel FluC</fullName>
    </recommendedName>
</protein>
<feature type="transmembrane region" description="Helical" evidence="10">
    <location>
        <begin position="95"/>
        <end position="117"/>
    </location>
</feature>
<dbReference type="GO" id="GO:0062054">
    <property type="term" value="F:fluoride channel activity"/>
    <property type="evidence" value="ECO:0007669"/>
    <property type="project" value="UniProtKB-UniRule"/>
</dbReference>
<keyword evidence="10" id="KW-0915">Sodium</keyword>
<name>A0A7W8A8C5_9ACTN</name>
<evidence type="ECO:0000256" key="2">
    <source>
        <dbReference type="ARBA" id="ARBA00022475"/>
    </source>
</evidence>
<evidence type="ECO:0000313" key="12">
    <source>
        <dbReference type="Proteomes" id="UP000568380"/>
    </source>
</evidence>
<dbReference type="Proteomes" id="UP000568380">
    <property type="component" value="Unassembled WGS sequence"/>
</dbReference>